<evidence type="ECO:0000256" key="6">
    <source>
        <dbReference type="ARBA" id="ARBA00023146"/>
    </source>
</evidence>
<comment type="subunit">
    <text evidence="8">Tetramer of two alpha and two beta subunits.</text>
</comment>
<dbReference type="KEGG" id="hfv:R50_2118"/>
<keyword evidence="4 8" id="KW-0067">ATP-binding</keyword>
<sequence>MAGLTWVAEIGVEELPARYLPGLTADWGTAVRRALEEARLEAEVTVAASPRRLVAQGTVSPRQTPLTRQVKGPGVEAAYRHGQPTAAYHGFLRRLGVGPEAVRVVDGYLVAEVEAPREPAERVLPEALSAALAALPLPRSMRWGAGEARFLRPIRWALLLLEDQALPWTVAGVRAGRATYGNRTDHPGPLTVASAGAYADALAQGMVMLSQAGREAAIAAGGRRLAEAEGAVMEADPALLTEVAALVEWPTPFLGRFEERYLAVPEPVLVASMKGHQRYFPLRNADGSLYPGFVGVRNGVGEDLELVRRGNEKVLRARLEDAAFFFTADRRRPLADREPELDRVVFHAELGTLGDKLRRLLTLAGRSRAALGLDRQEAVDLGRAVRLAKCDLLTHVVEEFPELQGVMGGIYARMDGEAEAVARALEEQYRPAGPEDAIPDGRVGQALVLLDRLDTLAGAQIRGIRVSGSEDPFGLRRAALAAGRVLVEGDLDPEAAILELAAWAAEGFGVGGPEGREVARAVTAFVQARLEGYLAERGGTDPALVAALLAAPAPWGSYRRRLAWAAEAAASPAWAEVQRIFKRLDRVWDRSGAELPEVPADAPAAEQELAAALAAPRGEADDDLGGWWRWAQVLVPVVDAFFEAVLVNDPDPAVRARRMDLVGAARAALLEPVDWSRL</sequence>
<dbReference type="Pfam" id="PF02092">
    <property type="entry name" value="tRNA_synt_2f"/>
    <property type="match status" value="1"/>
</dbReference>
<dbReference type="InterPro" id="IPR015944">
    <property type="entry name" value="Gly-tRNA-synth_bsu"/>
</dbReference>
<evidence type="ECO:0000256" key="1">
    <source>
        <dbReference type="ARBA" id="ARBA00008226"/>
    </source>
</evidence>
<dbReference type="PROSITE" id="PS50861">
    <property type="entry name" value="AA_TRNA_LIGASE_II_GLYAB"/>
    <property type="match status" value="1"/>
</dbReference>
<keyword evidence="6 8" id="KW-0030">Aminoacyl-tRNA synthetase</keyword>
<evidence type="ECO:0000256" key="2">
    <source>
        <dbReference type="ARBA" id="ARBA00022598"/>
    </source>
</evidence>
<dbReference type="NCBIfam" id="TIGR00211">
    <property type="entry name" value="glyS"/>
    <property type="match status" value="1"/>
</dbReference>
<keyword evidence="10" id="KW-1185">Reference proteome</keyword>
<evidence type="ECO:0000256" key="7">
    <source>
        <dbReference type="ARBA" id="ARBA00047937"/>
    </source>
</evidence>
<protein>
    <recommendedName>
        <fullName evidence="8">Glycine--tRNA ligase beta subunit</fullName>
        <ecNumber evidence="8">6.1.1.14</ecNumber>
    </recommendedName>
    <alternativeName>
        <fullName evidence="8">Glycyl-tRNA synthetase beta subunit</fullName>
        <shortName evidence="8">GlyRS</shortName>
    </alternativeName>
</protein>
<dbReference type="HAMAP" id="MF_00255">
    <property type="entry name" value="Gly_tRNA_synth_beta"/>
    <property type="match status" value="1"/>
</dbReference>
<reference evidence="9 10" key="1">
    <citation type="submission" date="2020-02" db="EMBL/GenBank/DDBJ databases">
        <authorList>
            <person name="Hogendoorn C."/>
        </authorList>
    </citation>
    <scope>NUCLEOTIDE SEQUENCE [LARGE SCALE GENOMIC DNA]</scope>
    <source>
        <strain evidence="9">R501</strain>
    </source>
</reference>
<dbReference type="InterPro" id="IPR006194">
    <property type="entry name" value="Gly-tRNA-synth_heterodimer"/>
</dbReference>
<accession>A0A6F8ZIR2</accession>
<dbReference type="AlphaFoldDB" id="A0A6F8ZIR2"/>
<comment type="similarity">
    <text evidence="1 8">Belongs to the class-II aminoacyl-tRNA synthetase family.</text>
</comment>
<dbReference type="PANTHER" id="PTHR30075:SF2">
    <property type="entry name" value="GLYCINE--TRNA LIGASE, CHLOROPLASTIC_MITOCHONDRIAL 2"/>
    <property type="match status" value="1"/>
</dbReference>
<keyword evidence="2 8" id="KW-0436">Ligase</keyword>
<evidence type="ECO:0000256" key="4">
    <source>
        <dbReference type="ARBA" id="ARBA00022840"/>
    </source>
</evidence>
<evidence type="ECO:0000313" key="9">
    <source>
        <dbReference type="EMBL" id="CAB1129615.1"/>
    </source>
</evidence>
<organism evidence="9 10">
    <name type="scientific">Candidatus Hydrogenisulfobacillus filiaventi</name>
    <dbReference type="NCBI Taxonomy" id="2707344"/>
    <lineage>
        <taxon>Bacteria</taxon>
        <taxon>Bacillati</taxon>
        <taxon>Bacillota</taxon>
        <taxon>Clostridia</taxon>
        <taxon>Eubacteriales</taxon>
        <taxon>Clostridiales Family XVII. Incertae Sedis</taxon>
        <taxon>Candidatus Hydrogenisulfobacillus</taxon>
    </lineage>
</organism>
<gene>
    <name evidence="8 9" type="primary">glyS</name>
    <name evidence="9" type="ORF">R50_2118</name>
</gene>
<comment type="catalytic activity">
    <reaction evidence="7 8">
        <text>tRNA(Gly) + glycine + ATP = glycyl-tRNA(Gly) + AMP + diphosphate</text>
        <dbReference type="Rhea" id="RHEA:16013"/>
        <dbReference type="Rhea" id="RHEA-COMP:9664"/>
        <dbReference type="Rhea" id="RHEA-COMP:9683"/>
        <dbReference type="ChEBI" id="CHEBI:30616"/>
        <dbReference type="ChEBI" id="CHEBI:33019"/>
        <dbReference type="ChEBI" id="CHEBI:57305"/>
        <dbReference type="ChEBI" id="CHEBI:78442"/>
        <dbReference type="ChEBI" id="CHEBI:78522"/>
        <dbReference type="ChEBI" id="CHEBI:456215"/>
        <dbReference type="EC" id="6.1.1.14"/>
    </reaction>
</comment>
<dbReference type="Proteomes" id="UP000503399">
    <property type="component" value="Chromosome"/>
</dbReference>
<evidence type="ECO:0000256" key="8">
    <source>
        <dbReference type="HAMAP-Rule" id="MF_00255"/>
    </source>
</evidence>
<dbReference type="EMBL" id="LR778114">
    <property type="protein sequence ID" value="CAB1129615.1"/>
    <property type="molecule type" value="Genomic_DNA"/>
</dbReference>
<dbReference type="GO" id="GO:0005829">
    <property type="term" value="C:cytosol"/>
    <property type="evidence" value="ECO:0007669"/>
    <property type="project" value="TreeGrafter"/>
</dbReference>
<keyword evidence="5 8" id="KW-0648">Protein biosynthesis</keyword>
<dbReference type="PRINTS" id="PR01045">
    <property type="entry name" value="TRNASYNTHGB"/>
</dbReference>
<keyword evidence="3 8" id="KW-0547">Nucleotide-binding</keyword>
<dbReference type="GO" id="GO:0006426">
    <property type="term" value="P:glycyl-tRNA aminoacylation"/>
    <property type="evidence" value="ECO:0007669"/>
    <property type="project" value="UniProtKB-UniRule"/>
</dbReference>
<proteinExistence type="inferred from homology"/>
<evidence type="ECO:0000313" key="10">
    <source>
        <dbReference type="Proteomes" id="UP000503399"/>
    </source>
</evidence>
<dbReference type="PANTHER" id="PTHR30075">
    <property type="entry name" value="GLYCYL-TRNA SYNTHETASE"/>
    <property type="match status" value="1"/>
</dbReference>
<dbReference type="EC" id="6.1.1.14" evidence="8"/>
<evidence type="ECO:0000256" key="3">
    <source>
        <dbReference type="ARBA" id="ARBA00022741"/>
    </source>
</evidence>
<name>A0A6F8ZIR2_9FIRM</name>
<comment type="subcellular location">
    <subcellularLocation>
        <location evidence="8">Cytoplasm</location>
    </subcellularLocation>
</comment>
<keyword evidence="8" id="KW-0963">Cytoplasm</keyword>
<dbReference type="GO" id="GO:0005524">
    <property type="term" value="F:ATP binding"/>
    <property type="evidence" value="ECO:0007669"/>
    <property type="project" value="UniProtKB-UniRule"/>
</dbReference>
<dbReference type="GO" id="GO:0004820">
    <property type="term" value="F:glycine-tRNA ligase activity"/>
    <property type="evidence" value="ECO:0007669"/>
    <property type="project" value="UniProtKB-UniRule"/>
</dbReference>
<evidence type="ECO:0000256" key="5">
    <source>
        <dbReference type="ARBA" id="ARBA00022917"/>
    </source>
</evidence>